<comment type="caution">
    <text evidence="2">The sequence shown here is derived from an EMBL/GenBank/DDBJ whole genome shotgun (WGS) entry which is preliminary data.</text>
</comment>
<gene>
    <name evidence="2" type="ORF">RclHR1_09260003</name>
</gene>
<dbReference type="SUPFAM" id="SSF56112">
    <property type="entry name" value="Protein kinase-like (PK-like)"/>
    <property type="match status" value="1"/>
</dbReference>
<dbReference type="InterPro" id="IPR001245">
    <property type="entry name" value="Ser-Thr/Tyr_kinase_cat_dom"/>
</dbReference>
<dbReference type="EMBL" id="BEXD01004344">
    <property type="protein sequence ID" value="GBC09989.1"/>
    <property type="molecule type" value="Genomic_DNA"/>
</dbReference>
<accession>A0A2Z6SQ88</accession>
<dbReference type="InterPro" id="IPR011009">
    <property type="entry name" value="Kinase-like_dom_sf"/>
</dbReference>
<dbReference type="GO" id="GO:0005524">
    <property type="term" value="F:ATP binding"/>
    <property type="evidence" value="ECO:0007669"/>
    <property type="project" value="InterPro"/>
</dbReference>
<feature type="domain" description="Protein kinase" evidence="1">
    <location>
        <begin position="122"/>
        <end position="391"/>
    </location>
</feature>
<dbReference type="InterPro" id="IPR051681">
    <property type="entry name" value="Ser/Thr_Kinases-Pseudokinases"/>
</dbReference>
<dbReference type="Proteomes" id="UP000247702">
    <property type="component" value="Unassembled WGS sequence"/>
</dbReference>
<evidence type="ECO:0000313" key="2">
    <source>
        <dbReference type="EMBL" id="GBC09989.1"/>
    </source>
</evidence>
<organism evidence="2 3">
    <name type="scientific">Rhizophagus clarus</name>
    <dbReference type="NCBI Taxonomy" id="94130"/>
    <lineage>
        <taxon>Eukaryota</taxon>
        <taxon>Fungi</taxon>
        <taxon>Fungi incertae sedis</taxon>
        <taxon>Mucoromycota</taxon>
        <taxon>Glomeromycotina</taxon>
        <taxon>Glomeromycetes</taxon>
        <taxon>Glomerales</taxon>
        <taxon>Glomeraceae</taxon>
        <taxon>Rhizophagus</taxon>
    </lineage>
</organism>
<dbReference type="PROSITE" id="PS50011">
    <property type="entry name" value="PROTEIN_KINASE_DOM"/>
    <property type="match status" value="1"/>
</dbReference>
<dbReference type="AlphaFoldDB" id="A0A2Z6SQ88"/>
<name>A0A2Z6SQ88_9GLOM</name>
<dbReference type="Gene3D" id="1.10.510.10">
    <property type="entry name" value="Transferase(Phosphotransferase) domain 1"/>
    <property type="match status" value="1"/>
</dbReference>
<evidence type="ECO:0000259" key="1">
    <source>
        <dbReference type="PROSITE" id="PS50011"/>
    </source>
</evidence>
<dbReference type="InterPro" id="IPR000719">
    <property type="entry name" value="Prot_kinase_dom"/>
</dbReference>
<sequence>MSCYTQFSTENHKWFSLNLWKGVVGDHQWHVTISTSESDDVDERVVYMEDLEKRKQVYGICGECNEPGTGENWCQPCNAKRFKDNFENWTSGNKIIDEFIQQSQLNAVYYKKCLEWIPFEKFQNITYIAEGGFGKIYSSEWPEGYIYYWDIENQKWHRINDRECALKSLKNSSNISSDFLNEIKSYLQIYLYDIIQCYGITQDPNTREYMMVLYYCYDGNLRNYLNKSEDYIYCLTKIDKLQQIARGLLDIHNAGKVHKDLHSGNILFTVNPYISDLGMCQPANKEQTVKEGIYGVLPYMAPEVLRGHQYTKAADIYSFGIIMNEFFSEEIPFNDIPHDEFLAIKICKGLRPKISEDIPKLLADLIMKCWNAEIKNRPTAKVLFKILYKWNDEISSIVNREDENRHNSEIYSQVEECDKIGEKKFKNKSTEDKQKYIQSHPQAIYTSRLINFKNLLKPVNSTSIQINPDSECLDVQLSELELSEICQSDESN</sequence>
<dbReference type="Pfam" id="PF07714">
    <property type="entry name" value="PK_Tyr_Ser-Thr"/>
    <property type="match status" value="1"/>
</dbReference>
<dbReference type="GO" id="GO:0004674">
    <property type="term" value="F:protein serine/threonine kinase activity"/>
    <property type="evidence" value="ECO:0007669"/>
    <property type="project" value="TreeGrafter"/>
</dbReference>
<evidence type="ECO:0000313" key="3">
    <source>
        <dbReference type="Proteomes" id="UP000247702"/>
    </source>
</evidence>
<keyword evidence="3" id="KW-1185">Reference proteome</keyword>
<proteinExistence type="predicted"/>
<reference evidence="2 3" key="1">
    <citation type="submission" date="2017-11" db="EMBL/GenBank/DDBJ databases">
        <title>The genome of Rhizophagus clarus HR1 reveals common genetic basis of auxotrophy among arbuscular mycorrhizal fungi.</title>
        <authorList>
            <person name="Kobayashi Y."/>
        </authorList>
    </citation>
    <scope>NUCLEOTIDE SEQUENCE [LARGE SCALE GENOMIC DNA]</scope>
    <source>
        <strain evidence="2 3">HR1</strain>
    </source>
</reference>
<protein>
    <recommendedName>
        <fullName evidence="1">Protein kinase domain-containing protein</fullName>
    </recommendedName>
</protein>
<dbReference type="PANTHER" id="PTHR44329">
    <property type="entry name" value="SERINE/THREONINE-PROTEIN KINASE TNNI3K-RELATED"/>
    <property type="match status" value="1"/>
</dbReference>